<feature type="region of interest" description="Disordered" evidence="2">
    <location>
        <begin position="547"/>
        <end position="566"/>
    </location>
</feature>
<dbReference type="Pfam" id="PF05542">
    <property type="entry name" value="DUF760"/>
    <property type="match status" value="2"/>
</dbReference>
<reference evidence="4 5" key="1">
    <citation type="submission" date="2024-10" db="EMBL/GenBank/DDBJ databases">
        <title>Updated reference genomes for cyclostephanoid diatoms.</title>
        <authorList>
            <person name="Roberts W.R."/>
            <person name="Alverson A.J."/>
        </authorList>
    </citation>
    <scope>NUCLEOTIDE SEQUENCE [LARGE SCALE GENOMIC DNA]</scope>
    <source>
        <strain evidence="4 5">AJA232-27</strain>
    </source>
</reference>
<dbReference type="AlphaFoldDB" id="A0ABD3MGG3"/>
<dbReference type="CDD" id="cd00051">
    <property type="entry name" value="EFh"/>
    <property type="match status" value="1"/>
</dbReference>
<dbReference type="PANTHER" id="PTHR33598">
    <property type="entry name" value="OS02G0833400 PROTEIN"/>
    <property type="match status" value="1"/>
</dbReference>
<evidence type="ECO:0000313" key="5">
    <source>
        <dbReference type="Proteomes" id="UP001530293"/>
    </source>
</evidence>
<feature type="compositionally biased region" description="Gly residues" evidence="2">
    <location>
        <begin position="547"/>
        <end position="557"/>
    </location>
</feature>
<dbReference type="SMART" id="SM00054">
    <property type="entry name" value="EFh"/>
    <property type="match status" value="2"/>
</dbReference>
<keyword evidence="5" id="KW-1185">Reference proteome</keyword>
<feature type="domain" description="EF-hand" evidence="3">
    <location>
        <begin position="369"/>
        <end position="404"/>
    </location>
</feature>
<evidence type="ECO:0000313" key="4">
    <source>
        <dbReference type="EMBL" id="KAL3763008.1"/>
    </source>
</evidence>
<feature type="region of interest" description="Disordered" evidence="2">
    <location>
        <begin position="106"/>
        <end position="127"/>
    </location>
</feature>
<proteinExistence type="predicted"/>
<dbReference type="InterPro" id="IPR011992">
    <property type="entry name" value="EF-hand-dom_pair"/>
</dbReference>
<dbReference type="Proteomes" id="UP001530293">
    <property type="component" value="Unassembled WGS sequence"/>
</dbReference>
<dbReference type="SUPFAM" id="SSF47473">
    <property type="entry name" value="EF-hand"/>
    <property type="match status" value="1"/>
</dbReference>
<protein>
    <recommendedName>
        <fullName evidence="3">EF-hand domain-containing protein</fullName>
    </recommendedName>
</protein>
<keyword evidence="1" id="KW-0106">Calcium</keyword>
<dbReference type="Gene3D" id="1.10.238.10">
    <property type="entry name" value="EF-hand"/>
    <property type="match status" value="1"/>
</dbReference>
<dbReference type="PROSITE" id="PS50222">
    <property type="entry name" value="EF_HAND_2"/>
    <property type="match status" value="2"/>
</dbReference>
<evidence type="ECO:0000256" key="1">
    <source>
        <dbReference type="ARBA" id="ARBA00022837"/>
    </source>
</evidence>
<organism evidence="4 5">
    <name type="scientific">Discostella pseudostelligera</name>
    <dbReference type="NCBI Taxonomy" id="259834"/>
    <lineage>
        <taxon>Eukaryota</taxon>
        <taxon>Sar</taxon>
        <taxon>Stramenopiles</taxon>
        <taxon>Ochrophyta</taxon>
        <taxon>Bacillariophyta</taxon>
        <taxon>Coscinodiscophyceae</taxon>
        <taxon>Thalassiosirophycidae</taxon>
        <taxon>Stephanodiscales</taxon>
        <taxon>Stephanodiscaceae</taxon>
        <taxon>Discostella</taxon>
    </lineage>
</organism>
<dbReference type="InterPro" id="IPR018247">
    <property type="entry name" value="EF_Hand_1_Ca_BS"/>
</dbReference>
<dbReference type="Pfam" id="PF13499">
    <property type="entry name" value="EF-hand_7"/>
    <property type="match status" value="1"/>
</dbReference>
<dbReference type="EMBL" id="JALLBG020000130">
    <property type="protein sequence ID" value="KAL3763008.1"/>
    <property type="molecule type" value="Genomic_DNA"/>
</dbReference>
<dbReference type="InterPro" id="IPR008479">
    <property type="entry name" value="DUF760"/>
</dbReference>
<feature type="domain" description="EF-hand" evidence="3">
    <location>
        <begin position="332"/>
        <end position="367"/>
    </location>
</feature>
<dbReference type="PANTHER" id="PTHR33598:SF4">
    <property type="entry name" value="OS02G0833400 PROTEIN"/>
    <property type="match status" value="1"/>
</dbReference>
<dbReference type="PROSITE" id="PS00018">
    <property type="entry name" value="EF_HAND_1"/>
    <property type="match status" value="2"/>
</dbReference>
<evidence type="ECO:0000256" key="2">
    <source>
        <dbReference type="SAM" id="MobiDB-lite"/>
    </source>
</evidence>
<evidence type="ECO:0000259" key="3">
    <source>
        <dbReference type="PROSITE" id="PS50222"/>
    </source>
</evidence>
<gene>
    <name evidence="4" type="ORF">ACHAWU_001155</name>
</gene>
<comment type="caution">
    <text evidence="4">The sequence shown here is derived from an EMBL/GenBank/DDBJ whole genome shotgun (WGS) entry which is preliminary data.</text>
</comment>
<dbReference type="InterPro" id="IPR002048">
    <property type="entry name" value="EF_hand_dom"/>
</dbReference>
<accession>A0ABD3MGG3</accession>
<name>A0ABD3MGG3_9STRA</name>
<sequence>MAAAKRTSYYPHPRRKCSLAPYPLMGTIGLFLLSAPLANPFILPSPSPMHHNYNHMMCPTSTTTTLHLQSPSSLTTSLVHPSLIPSRQPQTCHIRYNAILLVSNSHGDTNINDGDDNSDSENNYNMPSDDALFREFSNSDEDLLALSDSTIVFDNDNDDDEDDSLDDTDVYAQMAPSEFAEEDTDAILLSPANPNSIEKALARQLRQLNTSPLDWGGALSTLRSRVSDIESGRSTNPSTAFFRTISRERPNEAIGRFVREANPEVVAAMTGMVSSLLGSLSNPAMGMEVIVQASNEKLANLCFQLMMTGYMFRNAEYVLALKSLMNIRGESATLEEYRAAFQRLDTNGSGFLERGEIEALLADVYQGKPPAFEINAFVEFFDSNNDGRVSWEEFERGFGVVTKMGGNNDGKAQLNRLSLPGSVTNSHDDEEDDLFGEPAISGTIQVELEDGKIIEVDAQEYVNDLKQQALELKMQLAEEVGMDPKVLGVPADAVDGKQEAVSSPGGSGSIAGYIASLQGDVKSLTQGISPEVVDSMKLLIDFVLEGGPEGGPTGGGRSKPMDKKKEMELPGSALQQLALWQLVIGYRLRETEATGEWRKMLE</sequence>